<dbReference type="Proteomes" id="UP000036850">
    <property type="component" value="Unassembled WGS sequence"/>
</dbReference>
<evidence type="ECO:0000256" key="1">
    <source>
        <dbReference type="SAM" id="SignalP"/>
    </source>
</evidence>
<keyword evidence="1" id="KW-0732">Signal</keyword>
<dbReference type="Pfam" id="PF13688">
    <property type="entry name" value="Reprolysin_5"/>
    <property type="match status" value="1"/>
</dbReference>
<feature type="signal peptide" evidence="1">
    <location>
        <begin position="1"/>
        <end position="23"/>
    </location>
</feature>
<dbReference type="AlphaFoldDB" id="A0A0L0EWT9"/>
<organism evidence="2 3">
    <name type="scientific">Pseudoalteromonas rubra</name>
    <dbReference type="NCBI Taxonomy" id="43658"/>
    <lineage>
        <taxon>Bacteria</taxon>
        <taxon>Pseudomonadati</taxon>
        <taxon>Pseudomonadota</taxon>
        <taxon>Gammaproteobacteria</taxon>
        <taxon>Alteromonadales</taxon>
        <taxon>Pseudoalteromonadaceae</taxon>
        <taxon>Pseudoalteromonas</taxon>
    </lineage>
</organism>
<protein>
    <recommendedName>
        <fullName evidence="4">Peptidase M43 pregnancy-associated plasma-A domain-containing protein</fullName>
    </recommendedName>
</protein>
<feature type="chain" id="PRO_5005538460" description="Peptidase M43 pregnancy-associated plasma-A domain-containing protein" evidence="1">
    <location>
        <begin position="24"/>
        <end position="437"/>
    </location>
</feature>
<dbReference type="Gene3D" id="3.40.390.10">
    <property type="entry name" value="Collagenase (Catalytic Domain)"/>
    <property type="match status" value="1"/>
</dbReference>
<evidence type="ECO:0000313" key="2">
    <source>
        <dbReference type="EMBL" id="KNC68308.1"/>
    </source>
</evidence>
<dbReference type="InterPro" id="IPR024079">
    <property type="entry name" value="MetalloPept_cat_dom_sf"/>
</dbReference>
<dbReference type="PATRIC" id="fig|43658.6.peg.2278"/>
<sequence length="437" mass="47430">MMKKSIINSVISGLCLASTSVLANVEVGVRFVVDDALINNWRSEETIRDELERWILETNTMLSDSNIAMSLYSAETVMSNMAADSDESVIFNNMRREINGFNNLENRADEIGADYTIAVVPSLDNGLTGDDRQAYCGIANTVSRNMDEINAVDFMDSTVIVDYDCSTDTFAHELGHVFGLSHGAQVAEALGSTSHNSSYHAYSKGWGRIVSQASVGDSFEDEVRDDGEFGTIMVGNYLQYWSRRNATTFVGIFSNPDVVDIACGENGSAGPCGNALLGNAARSIRDFRTNFAAHATPDVHTLNYSDSNLRACISQTYPYTPGSSLYDINRITSISCTASDIGSIDGLEGITGLHSTIVRPTPGGWPVVEAPFVDLSDNRIVNLDALYQLSPDSTINLQGNNVASCHQLDELEQTHTNLIRPDRCLNIAALISTLALI</sequence>
<dbReference type="EMBL" id="LFZX01000028">
    <property type="protein sequence ID" value="KNC68308.1"/>
    <property type="molecule type" value="Genomic_DNA"/>
</dbReference>
<accession>A0A0L0EWT9</accession>
<dbReference type="OrthoDB" id="7053703at2"/>
<dbReference type="GO" id="GO:0008237">
    <property type="term" value="F:metallopeptidase activity"/>
    <property type="evidence" value="ECO:0007669"/>
    <property type="project" value="InterPro"/>
</dbReference>
<dbReference type="SUPFAM" id="SSF55486">
    <property type="entry name" value="Metalloproteases ('zincins'), catalytic domain"/>
    <property type="match status" value="1"/>
</dbReference>
<reference evidence="3" key="1">
    <citation type="submission" date="2015-07" db="EMBL/GenBank/DDBJ databases">
        <title>Draft genome sequence of a Pseudoalteromonas rubra strain, OCN096, isolated from Kaneohe Bay, Oahu, Hawaii.</title>
        <authorList>
            <person name="Beurmann S."/>
            <person name="Ushijima B."/>
            <person name="Belcaid M."/>
            <person name="Callahan S.M."/>
            <person name="Aeby G.S."/>
        </authorList>
    </citation>
    <scope>NUCLEOTIDE SEQUENCE [LARGE SCALE GENOMIC DNA]</scope>
    <source>
        <strain evidence="3">OCN096</strain>
    </source>
</reference>
<gene>
    <name evidence="2" type="ORF">AC626_05675</name>
</gene>
<evidence type="ECO:0008006" key="4">
    <source>
        <dbReference type="Google" id="ProtNLM"/>
    </source>
</evidence>
<comment type="caution">
    <text evidence="2">The sequence shown here is derived from an EMBL/GenBank/DDBJ whole genome shotgun (WGS) entry which is preliminary data.</text>
</comment>
<proteinExistence type="predicted"/>
<name>A0A0L0EWT9_9GAMM</name>
<evidence type="ECO:0000313" key="3">
    <source>
        <dbReference type="Proteomes" id="UP000036850"/>
    </source>
</evidence>